<name>A0A1A9MYK8_9BURK</name>
<keyword evidence="1" id="KW-0805">Transcription regulation</keyword>
<dbReference type="Gene3D" id="1.10.10.10">
    <property type="entry name" value="Winged helix-like DNA-binding domain superfamily/Winged helix DNA-binding domain"/>
    <property type="match status" value="1"/>
</dbReference>
<evidence type="ECO:0000313" key="7">
    <source>
        <dbReference type="Proteomes" id="UP000077961"/>
    </source>
</evidence>
<keyword evidence="7" id="KW-1185">Reference proteome</keyword>
<dbReference type="InterPro" id="IPR036390">
    <property type="entry name" value="WH_DNA-bd_sf"/>
</dbReference>
<dbReference type="STRING" id="1462993.A6V36_18080"/>
<dbReference type="PANTHER" id="PTHR43537">
    <property type="entry name" value="TRANSCRIPTIONAL REGULATOR, GNTR FAMILY"/>
    <property type="match status" value="1"/>
</dbReference>
<evidence type="ECO:0000256" key="2">
    <source>
        <dbReference type="ARBA" id="ARBA00023125"/>
    </source>
</evidence>
<keyword evidence="2" id="KW-0238">DNA-binding</keyword>
<dbReference type="SMART" id="SM00345">
    <property type="entry name" value="HTH_GNTR"/>
    <property type="match status" value="1"/>
</dbReference>
<proteinExistence type="predicted"/>
<evidence type="ECO:0000313" key="5">
    <source>
        <dbReference type="EMBL" id="OAJ52042.1"/>
    </source>
</evidence>
<evidence type="ECO:0000259" key="4">
    <source>
        <dbReference type="PROSITE" id="PS50949"/>
    </source>
</evidence>
<protein>
    <recommendedName>
        <fullName evidence="4">HTH gntR-type domain-containing protein</fullName>
    </recommendedName>
</protein>
<dbReference type="Proteomes" id="UP000078116">
    <property type="component" value="Unassembled WGS sequence"/>
</dbReference>
<dbReference type="SUPFAM" id="SSF46785">
    <property type="entry name" value="Winged helix' DNA-binding domain"/>
    <property type="match status" value="1"/>
</dbReference>
<organism evidence="5 8">
    <name type="scientific">Paraburkholderia ginsengiterrae</name>
    <dbReference type="NCBI Taxonomy" id="1462993"/>
    <lineage>
        <taxon>Bacteria</taxon>
        <taxon>Pseudomonadati</taxon>
        <taxon>Pseudomonadota</taxon>
        <taxon>Betaproteobacteria</taxon>
        <taxon>Burkholderiales</taxon>
        <taxon>Burkholderiaceae</taxon>
        <taxon>Paraburkholderia</taxon>
    </lineage>
</organism>
<dbReference type="PRINTS" id="PR00035">
    <property type="entry name" value="HTHGNTR"/>
</dbReference>
<dbReference type="Proteomes" id="UP000077961">
    <property type="component" value="Unassembled WGS sequence"/>
</dbReference>
<keyword evidence="3" id="KW-0804">Transcription</keyword>
<evidence type="ECO:0000313" key="6">
    <source>
        <dbReference type="EMBL" id="OAJ63403.1"/>
    </source>
</evidence>
<dbReference type="PROSITE" id="PS50949">
    <property type="entry name" value="HTH_GNTR"/>
    <property type="match status" value="1"/>
</dbReference>
<dbReference type="InterPro" id="IPR008920">
    <property type="entry name" value="TF_FadR/GntR_C"/>
</dbReference>
<evidence type="ECO:0000256" key="1">
    <source>
        <dbReference type="ARBA" id="ARBA00023015"/>
    </source>
</evidence>
<dbReference type="PANTHER" id="PTHR43537:SF51">
    <property type="entry name" value="HTH-TYPE TRANSCRIPTIONAL REGULATOR LGOR-RELATED"/>
    <property type="match status" value="1"/>
</dbReference>
<dbReference type="InterPro" id="IPR036388">
    <property type="entry name" value="WH-like_DNA-bd_sf"/>
</dbReference>
<dbReference type="Pfam" id="PF07729">
    <property type="entry name" value="FCD"/>
    <property type="match status" value="1"/>
</dbReference>
<dbReference type="SUPFAM" id="SSF48008">
    <property type="entry name" value="GntR ligand-binding domain-like"/>
    <property type="match status" value="1"/>
</dbReference>
<dbReference type="GO" id="GO:0003700">
    <property type="term" value="F:DNA-binding transcription factor activity"/>
    <property type="evidence" value="ECO:0007669"/>
    <property type="project" value="InterPro"/>
</dbReference>
<dbReference type="CDD" id="cd07377">
    <property type="entry name" value="WHTH_GntR"/>
    <property type="match status" value="1"/>
</dbReference>
<dbReference type="Pfam" id="PF00392">
    <property type="entry name" value="GntR"/>
    <property type="match status" value="1"/>
</dbReference>
<feature type="domain" description="HTH gntR-type" evidence="4">
    <location>
        <begin position="1"/>
        <end position="65"/>
    </location>
</feature>
<dbReference type="AlphaFoldDB" id="A0A1A9MYK8"/>
<reference evidence="7 8" key="1">
    <citation type="submission" date="2016-04" db="EMBL/GenBank/DDBJ databases">
        <title>Reclassification of Paraburkholderia panaciterrae (Farh et al. 2015) Dobritsa &amp; Samadpour 2016 as a later homotypic synonym of Paraburkholderia ginsengiterrae (Farh et al. 2015) Dobritsa &amp; Samadpour 2016.</title>
        <authorList>
            <person name="Dobritsa A.P."/>
            <person name="Kutumbaka K."/>
            <person name="Samadpour M."/>
        </authorList>
    </citation>
    <scope>NUCLEOTIDE SEQUENCE [LARGE SCALE GENOMIC DNA]</scope>
    <source>
        <strain evidence="5 8">DCY85</strain>
        <strain evidence="6 7">DCY85-1</strain>
    </source>
</reference>
<dbReference type="InterPro" id="IPR000524">
    <property type="entry name" value="Tscrpt_reg_HTH_GntR"/>
</dbReference>
<evidence type="ECO:0000313" key="8">
    <source>
        <dbReference type="Proteomes" id="UP000078116"/>
    </source>
</evidence>
<dbReference type="EMBL" id="LXJZ01000020">
    <property type="protein sequence ID" value="OAJ63403.1"/>
    <property type="molecule type" value="Genomic_DNA"/>
</dbReference>
<sequence>MRDRIYDAVRELVGQGVFVPGQRLTEEDLAARFDVSRTPVREALFQLAREGLLVRTVRGYGVPSIAMPEVAQRLQVRCLVDPELARVVVSTADAEQLLELVACIEFARGLLSEGTGQSLAGAFHRLQKCLIRCCSNAVLARCCDAIEDDFVAARRGLFERPWSRDLAAEHLDRLLRAIQLRDADSAACETRVLIEGLLRQIGSCTTGEGAEHKIVSSFARETGN</sequence>
<gene>
    <name evidence="6" type="ORF">A6V36_18080</name>
    <name evidence="5" type="ORF">A6V37_10260</name>
</gene>
<dbReference type="GO" id="GO:0003677">
    <property type="term" value="F:DNA binding"/>
    <property type="evidence" value="ECO:0007669"/>
    <property type="project" value="UniProtKB-KW"/>
</dbReference>
<evidence type="ECO:0000256" key="3">
    <source>
        <dbReference type="ARBA" id="ARBA00023163"/>
    </source>
</evidence>
<dbReference type="InterPro" id="IPR011711">
    <property type="entry name" value="GntR_C"/>
</dbReference>
<dbReference type="EMBL" id="LXKA01000382">
    <property type="protein sequence ID" value="OAJ52042.1"/>
    <property type="molecule type" value="Genomic_DNA"/>
</dbReference>
<accession>A0A1A9MYK8</accession>
<comment type="caution">
    <text evidence="5">The sequence shown here is derived from an EMBL/GenBank/DDBJ whole genome shotgun (WGS) entry which is preliminary data.</text>
</comment>
<dbReference type="Gene3D" id="1.20.120.530">
    <property type="entry name" value="GntR ligand-binding domain-like"/>
    <property type="match status" value="1"/>
</dbReference>